<dbReference type="InterPro" id="IPR010982">
    <property type="entry name" value="Lambda_DNA-bd_dom_sf"/>
</dbReference>
<evidence type="ECO:0000313" key="1">
    <source>
        <dbReference type="EMBL" id="MFB2934460.1"/>
    </source>
</evidence>
<reference evidence="1 2" key="1">
    <citation type="submission" date="2024-09" db="EMBL/GenBank/DDBJ databases">
        <title>Floridaenema gen nov. (Aerosakkonemataceae, Aerosakkonematales ord. nov., Cyanobacteria) from benthic tropical and subtropical fresh waters, with the description of four new species.</title>
        <authorList>
            <person name="Moretto J.A."/>
            <person name="Berthold D.E."/>
            <person name="Lefler F.W."/>
            <person name="Huang I.-S."/>
            <person name="Laughinghouse H. IV."/>
        </authorList>
    </citation>
    <scope>NUCLEOTIDE SEQUENCE [LARGE SCALE GENOMIC DNA]</scope>
    <source>
        <strain evidence="1 2">BLCC-F154</strain>
    </source>
</reference>
<dbReference type="EMBL" id="JBHFNS010000019">
    <property type="protein sequence ID" value="MFB2934460.1"/>
    <property type="molecule type" value="Genomic_DNA"/>
</dbReference>
<dbReference type="RefSeq" id="WP_413255988.1">
    <property type="nucleotide sequence ID" value="NZ_JBHFNS010000019.1"/>
</dbReference>
<name>A0ABV4Y6N5_9CYAN</name>
<dbReference type="CDD" id="cd00093">
    <property type="entry name" value="HTH_XRE"/>
    <property type="match status" value="1"/>
</dbReference>
<dbReference type="Pfam" id="PF14516">
    <property type="entry name" value="AAA_35"/>
    <property type="match status" value="1"/>
</dbReference>
<gene>
    <name evidence="1" type="ORF">ACE1B6_04215</name>
</gene>
<protein>
    <submittedName>
        <fullName evidence="1">AAA-like domain-containing protein</fullName>
    </submittedName>
</protein>
<sequence length="452" mass="51739">MCSPEDISEQSLSPKRRRGVILSTQGWQRLQAAEYLSAIRKNRGNAYSLEQLSDLTGISAKTLTKVRRRQNPVDQLTLTEYFKAFELSLEEDDYISQESEEESSQSTFSTLLQKPLKGQLALNSPFYIYRPPADKFLLREIMQPGSLIRIRAPRQFGKTSLIAKAVSHAEESGFRTAVVSLQLADNKVLENLNLFLQWLCVMVSRSLGLPNNLEEYWNQIFGSIYSCNDYFESYLLVGGETPLLLVLDEVNLLFDYPKTAASFFGMLRAWHERSRHNNHSHQLWQKLRLIIVYSTEVFLPLNVHQSPFNIGVLISLPPFTEAQVKELVVRYGLAPAELYAQELVKLLGGNPYLTQLTLFYLSQQNLTLKQIMETILTPKSIFDPHLRQLLGYLENYPELKEAIQEIVSHPHGIELHPIKAFKLQGLGLISFKNQLAIPSCLLYQTYFSEVFK</sequence>
<dbReference type="InterPro" id="IPR027417">
    <property type="entry name" value="P-loop_NTPase"/>
</dbReference>
<keyword evidence="2" id="KW-1185">Reference proteome</keyword>
<organism evidence="1 2">
    <name type="scientific">Floridaenema fluviatile BLCC-F154</name>
    <dbReference type="NCBI Taxonomy" id="3153640"/>
    <lineage>
        <taxon>Bacteria</taxon>
        <taxon>Bacillati</taxon>
        <taxon>Cyanobacteriota</taxon>
        <taxon>Cyanophyceae</taxon>
        <taxon>Oscillatoriophycideae</taxon>
        <taxon>Aerosakkonematales</taxon>
        <taxon>Aerosakkonemataceae</taxon>
        <taxon>Floridanema</taxon>
        <taxon>Floridanema fluviatile</taxon>
    </lineage>
</organism>
<proteinExistence type="predicted"/>
<dbReference type="SUPFAM" id="SSF47413">
    <property type="entry name" value="lambda repressor-like DNA-binding domains"/>
    <property type="match status" value="1"/>
</dbReference>
<evidence type="ECO:0000313" key="2">
    <source>
        <dbReference type="Proteomes" id="UP001576776"/>
    </source>
</evidence>
<comment type="caution">
    <text evidence="1">The sequence shown here is derived from an EMBL/GenBank/DDBJ whole genome shotgun (WGS) entry which is preliminary data.</text>
</comment>
<accession>A0ABV4Y6N5</accession>
<dbReference type="SUPFAM" id="SSF52540">
    <property type="entry name" value="P-loop containing nucleoside triphosphate hydrolases"/>
    <property type="match status" value="1"/>
</dbReference>
<dbReference type="InterPro" id="IPR001387">
    <property type="entry name" value="Cro/C1-type_HTH"/>
</dbReference>
<dbReference type="Proteomes" id="UP001576776">
    <property type="component" value="Unassembled WGS sequence"/>
</dbReference>
<dbReference type="Gene3D" id="1.10.260.40">
    <property type="entry name" value="lambda repressor-like DNA-binding domains"/>
    <property type="match status" value="1"/>
</dbReference>
<dbReference type="Gene3D" id="3.40.50.300">
    <property type="entry name" value="P-loop containing nucleotide triphosphate hydrolases"/>
    <property type="match status" value="1"/>
</dbReference>